<protein>
    <submittedName>
        <fullName evidence="1">Uncharacterized protein</fullName>
    </submittedName>
</protein>
<dbReference type="EMBL" id="CP031417">
    <property type="protein sequence ID" value="AXK80462.1"/>
    <property type="molecule type" value="Genomic_DNA"/>
</dbReference>
<dbReference type="AlphaFoldDB" id="A0A345ZU65"/>
<reference evidence="1 2" key="1">
    <citation type="submission" date="2018-07" db="EMBL/GenBank/DDBJ databases">
        <authorList>
            <person name="Quirk P.G."/>
            <person name="Krulwich T.A."/>
        </authorList>
    </citation>
    <scope>NUCLEOTIDE SEQUENCE [LARGE SCALE GENOMIC DNA]</scope>
    <source>
        <strain evidence="1 2">CC-BB4</strain>
    </source>
</reference>
<dbReference type="RefSeq" id="WP_115690136.1">
    <property type="nucleotide sequence ID" value="NZ_CP031417.1"/>
</dbReference>
<dbReference type="Proteomes" id="UP000254889">
    <property type="component" value="Chromosome"/>
</dbReference>
<organism evidence="1 2">
    <name type="scientific">Pseudolabrys taiwanensis</name>
    <dbReference type="NCBI Taxonomy" id="331696"/>
    <lineage>
        <taxon>Bacteria</taxon>
        <taxon>Pseudomonadati</taxon>
        <taxon>Pseudomonadota</taxon>
        <taxon>Alphaproteobacteria</taxon>
        <taxon>Hyphomicrobiales</taxon>
        <taxon>Xanthobacteraceae</taxon>
        <taxon>Pseudolabrys</taxon>
    </lineage>
</organism>
<keyword evidence="2" id="KW-1185">Reference proteome</keyword>
<proteinExistence type="predicted"/>
<evidence type="ECO:0000313" key="2">
    <source>
        <dbReference type="Proteomes" id="UP000254889"/>
    </source>
</evidence>
<name>A0A345ZU65_9HYPH</name>
<evidence type="ECO:0000313" key="1">
    <source>
        <dbReference type="EMBL" id="AXK80462.1"/>
    </source>
</evidence>
<gene>
    <name evidence="1" type="ORF">DW352_08010</name>
</gene>
<dbReference type="KEGG" id="ptaw:DW352_08010"/>
<accession>A0A345ZU65</accession>
<sequence length="72" mass="7920">MREIQTTDAARAKAETAFKRKEAQAREGAIAMKEYLAAQVATRERMERLRALRLSKEAAEAQAAGKKTAAKA</sequence>